<organism evidence="1">
    <name type="scientific">bioreactor metagenome</name>
    <dbReference type="NCBI Taxonomy" id="1076179"/>
    <lineage>
        <taxon>unclassified sequences</taxon>
        <taxon>metagenomes</taxon>
        <taxon>ecological metagenomes</taxon>
    </lineage>
</organism>
<dbReference type="SUPFAM" id="SSF52266">
    <property type="entry name" value="SGNH hydrolase"/>
    <property type="match status" value="1"/>
</dbReference>
<gene>
    <name evidence="1" type="ORF">SDC9_03877</name>
</gene>
<name>A0A644SUN6_9ZZZZ</name>
<dbReference type="EMBL" id="VSSQ01000007">
    <property type="protein sequence ID" value="MPL58345.1"/>
    <property type="molecule type" value="Genomic_DNA"/>
</dbReference>
<sequence length="233" mass="26663">MSNFSILLVGACTITGFHTAPTAALPILIKRAFRNNSAVDLSITSNTSCVHNQDLRAMYAVLEAELELKQYDIVILQFFNMNLLKIANETDAGKWDKRLFKYLRSIVKRAPEEFGKKLYTRFSGRFIESDYKGKLCKCVELVHRHNQNSYVLLMTPIAPTSKKTWFASQVFYQHYQLMYEIANYYSIDVVDFYTPLLSFSPCEVYQEDGTHLTDKGQKIVGEAIVGKLAEIIN</sequence>
<evidence type="ECO:0000313" key="1">
    <source>
        <dbReference type="EMBL" id="MPL58345.1"/>
    </source>
</evidence>
<protein>
    <recommendedName>
        <fullName evidence="2">SGNH hydrolase-type esterase domain-containing protein</fullName>
    </recommendedName>
</protein>
<dbReference type="AlphaFoldDB" id="A0A644SUN6"/>
<accession>A0A644SUN6</accession>
<evidence type="ECO:0008006" key="2">
    <source>
        <dbReference type="Google" id="ProtNLM"/>
    </source>
</evidence>
<comment type="caution">
    <text evidence="1">The sequence shown here is derived from an EMBL/GenBank/DDBJ whole genome shotgun (WGS) entry which is preliminary data.</text>
</comment>
<dbReference type="Gene3D" id="3.40.50.1110">
    <property type="entry name" value="SGNH hydrolase"/>
    <property type="match status" value="1"/>
</dbReference>
<reference evidence="1" key="1">
    <citation type="submission" date="2019-08" db="EMBL/GenBank/DDBJ databases">
        <authorList>
            <person name="Kucharzyk K."/>
            <person name="Murdoch R.W."/>
            <person name="Higgins S."/>
            <person name="Loffler F."/>
        </authorList>
    </citation>
    <scope>NUCLEOTIDE SEQUENCE</scope>
</reference>
<dbReference type="InterPro" id="IPR036514">
    <property type="entry name" value="SGNH_hydro_sf"/>
</dbReference>
<proteinExistence type="predicted"/>